<evidence type="ECO:0000256" key="4">
    <source>
        <dbReference type="ARBA" id="ARBA00023136"/>
    </source>
</evidence>
<feature type="transmembrane region" description="Helical" evidence="6">
    <location>
        <begin position="249"/>
        <end position="270"/>
    </location>
</feature>
<proteinExistence type="predicted"/>
<feature type="domain" description="Integral membrane bound transporter" evidence="8">
    <location>
        <begin position="775"/>
        <end position="901"/>
    </location>
</feature>
<dbReference type="Pfam" id="PF13515">
    <property type="entry name" value="FUSC_2"/>
    <property type="match status" value="1"/>
</dbReference>
<feature type="transmembrane region" description="Helical" evidence="6">
    <location>
        <begin position="186"/>
        <end position="206"/>
    </location>
</feature>
<evidence type="ECO:0000313" key="10">
    <source>
        <dbReference type="Proteomes" id="UP000235388"/>
    </source>
</evidence>
<sequence>MQQPSQSTSHRPPEEEEEEEETTPPPPPAAETTATGKIQNEENTRRKRPHSAISVTFSTLRKRSHSAISATLLRPRRSSIDDDIKQRRLSGWAVFGAVLDEDSFEEAMGNDQTSTHTNNPRFTSPTRPVFQEPEAIINNLLQQQQQQQQQSTPSESFHSQLLSKFNTFANLTLQSLPISFRKNFRVILKCSIAYYIASLFSFYQPLSDLLVLPFGLDGPFSGAHVVATIVTYYRPAATVGGMIEANHHAIWGLFWLAVIIGGSTLTSVWIENRIISHAIVLIVFVGFGYGSMAWVKLKSPGFASTCSMIIVISLVIITREGSIHFGYLDFKKSLIYTEIVLIGMLISNLTCLSFWTGSATDSLQKDINNTLDSFATLVGMLTKTFLLDETIYTDQERLKHAIDRHHLSFTSLKGSLDAAVYEFFEPRIQRSQDHYRELVASMNRLAQHLTGLRSGCSLQYEMLGPVHAKANRSSPLDSKSGSPHLAPDHESSDLRSIENVFMGFCDAIGPSLKTLMATGAACLHAIKNPVNPATQHPVDPEIAADGIDKIVHMRTQLFLAIQVFQESHAVAMKNLYHSFISAAEPSARPPSSSLPPPTCFGSAGGAQSHQLNEEIFVICFFLFNMEEFMRELCHLLDIFVDIRTDEELIQYESRLRWIRVRRRLDPRNWFKKGTYEYTETRRKPRARRQRPKLTAVLPINPTSQRPFSSSVAAKKQAPEGEQNSSLILTGLDRTKRAIYDFFQNFSDPDTKTAIKIGVGAALMTFPAFWDVTRPTFHHYRAQWAVVTYMIVVASTLGQTNFLVITRMVGTLIGSGVAILAQYAFWQDPVVLPLIGFAFSVPCFWLIVSQPPHASTGRFLLLSYNLICLYTFNVRDKDAHILNIAYNRVVCVFFGVLFGWVINNFVWPYKARRELRKCLSEFLLESAFLYSFLVKHYSTKPARTEVEESEQQQHQEEGDDEGPINVAPEAHERSSLLLNSHANAQLKSRVDELSKMEMFLQVKLIRLYGLLSATRHEPRLKGPFPKGRYQKMLSGCQMMLDMLHSLRAVTVRWEWFGEAVQEDFLSGAREEHRELVGNIILFFGLLSSSIELKAPLPPYLPPASESRQRFLWKIYTRLQEGQQPPPDPASPVHPLHQQNLSSKTQDGSPPETSNTFTNVNGIAANRVEVGTPDEHRSDVHDSENNKKKAPHQAVQALHNRLNGMNHNSKNINYSLFFAFIVAIKHILIQLELVGTEAQSLFGIIGGIRNLSEFEEIFAAASC</sequence>
<dbReference type="AlphaFoldDB" id="A0A2N5T1T0"/>
<feature type="region of interest" description="Disordered" evidence="5">
    <location>
        <begin position="1119"/>
        <end position="1192"/>
    </location>
</feature>
<feature type="region of interest" description="Disordered" evidence="5">
    <location>
        <begin position="1"/>
        <end position="51"/>
    </location>
</feature>
<feature type="domain" description="DUF2421" evidence="7">
    <location>
        <begin position="907"/>
        <end position="1100"/>
    </location>
</feature>
<evidence type="ECO:0000259" key="8">
    <source>
        <dbReference type="Pfam" id="PF13515"/>
    </source>
</evidence>
<keyword evidence="10" id="KW-1185">Reference proteome</keyword>
<evidence type="ECO:0000256" key="6">
    <source>
        <dbReference type="SAM" id="Phobius"/>
    </source>
</evidence>
<feature type="transmembrane region" description="Helical" evidence="6">
    <location>
        <begin position="883"/>
        <end position="906"/>
    </location>
</feature>
<organism evidence="9 10">
    <name type="scientific">Puccinia coronata f. sp. avenae</name>
    <dbReference type="NCBI Taxonomy" id="200324"/>
    <lineage>
        <taxon>Eukaryota</taxon>
        <taxon>Fungi</taxon>
        <taxon>Dikarya</taxon>
        <taxon>Basidiomycota</taxon>
        <taxon>Pucciniomycotina</taxon>
        <taxon>Pucciniomycetes</taxon>
        <taxon>Pucciniales</taxon>
        <taxon>Pucciniaceae</taxon>
        <taxon>Puccinia</taxon>
    </lineage>
</organism>
<accession>A0A2N5T1T0</accession>
<feature type="compositionally biased region" description="Polar residues" evidence="5">
    <location>
        <begin position="1135"/>
        <end position="1159"/>
    </location>
</feature>
<feature type="region of interest" description="Disordered" evidence="5">
    <location>
        <begin position="469"/>
        <end position="490"/>
    </location>
</feature>
<evidence type="ECO:0000256" key="1">
    <source>
        <dbReference type="ARBA" id="ARBA00004141"/>
    </source>
</evidence>
<feature type="region of interest" description="Disordered" evidence="5">
    <location>
        <begin position="702"/>
        <end position="722"/>
    </location>
</feature>
<feature type="region of interest" description="Disordered" evidence="5">
    <location>
        <begin position="943"/>
        <end position="965"/>
    </location>
</feature>
<dbReference type="Proteomes" id="UP000235388">
    <property type="component" value="Unassembled WGS sequence"/>
</dbReference>
<feature type="compositionally biased region" description="Polar residues" evidence="5">
    <location>
        <begin position="471"/>
        <end position="481"/>
    </location>
</feature>
<dbReference type="STRING" id="200324.A0A2N5T1T0"/>
<feature type="transmembrane region" description="Helical" evidence="6">
    <location>
        <begin position="1209"/>
        <end position="1227"/>
    </location>
</feature>
<feature type="transmembrane region" description="Helical" evidence="6">
    <location>
        <begin position="277"/>
        <end position="295"/>
    </location>
</feature>
<keyword evidence="3 6" id="KW-1133">Transmembrane helix</keyword>
<keyword evidence="2 6" id="KW-0812">Transmembrane</keyword>
<dbReference type="EMBL" id="PGCJ01000813">
    <property type="protein sequence ID" value="PLW19428.1"/>
    <property type="molecule type" value="Genomic_DNA"/>
</dbReference>
<dbReference type="InterPro" id="IPR018820">
    <property type="entry name" value="BRE4-related_DUF2421"/>
</dbReference>
<feature type="compositionally biased region" description="Basic and acidic residues" evidence="5">
    <location>
        <begin position="943"/>
        <end position="955"/>
    </location>
</feature>
<protein>
    <submittedName>
        <fullName evidence="9">Uncharacterized protein</fullName>
    </submittedName>
</protein>
<comment type="subcellular location">
    <subcellularLocation>
        <location evidence="1">Membrane</location>
        <topology evidence="1">Multi-pass membrane protein</topology>
    </subcellularLocation>
</comment>
<evidence type="ECO:0000259" key="7">
    <source>
        <dbReference type="Pfam" id="PF10334"/>
    </source>
</evidence>
<evidence type="ECO:0000256" key="2">
    <source>
        <dbReference type="ARBA" id="ARBA00022692"/>
    </source>
</evidence>
<feature type="transmembrane region" description="Helical" evidence="6">
    <location>
        <begin position="301"/>
        <end position="322"/>
    </location>
</feature>
<feature type="transmembrane region" description="Helical" evidence="6">
    <location>
        <begin position="803"/>
        <end position="823"/>
    </location>
</feature>
<comment type="caution">
    <text evidence="9">The sequence shown here is derived from an EMBL/GenBank/DDBJ whole genome shotgun (WGS) entry which is preliminary data.</text>
</comment>
<keyword evidence="4 6" id="KW-0472">Membrane</keyword>
<evidence type="ECO:0000256" key="3">
    <source>
        <dbReference type="ARBA" id="ARBA00022989"/>
    </source>
</evidence>
<feature type="transmembrane region" description="Helical" evidence="6">
    <location>
        <begin position="829"/>
        <end position="847"/>
    </location>
</feature>
<dbReference type="GO" id="GO:0016020">
    <property type="term" value="C:membrane"/>
    <property type="evidence" value="ECO:0007669"/>
    <property type="project" value="UniProtKB-SubCell"/>
</dbReference>
<dbReference type="InterPro" id="IPR052430">
    <property type="entry name" value="IVT-Associated"/>
</dbReference>
<name>A0A2N5T1T0_9BASI</name>
<dbReference type="OrthoDB" id="68611at2759"/>
<evidence type="ECO:0000256" key="5">
    <source>
        <dbReference type="SAM" id="MobiDB-lite"/>
    </source>
</evidence>
<gene>
    <name evidence="9" type="ORF">PCANC_06337</name>
</gene>
<feature type="transmembrane region" description="Helical" evidence="6">
    <location>
        <begin position="854"/>
        <end position="871"/>
    </location>
</feature>
<dbReference type="PANTHER" id="PTHR47804:SF1">
    <property type="entry name" value="DUF2421 DOMAIN-CONTAINING PROTEIN"/>
    <property type="match status" value="1"/>
</dbReference>
<dbReference type="Pfam" id="PF10334">
    <property type="entry name" value="BRE4"/>
    <property type="match status" value="1"/>
</dbReference>
<evidence type="ECO:0000313" key="9">
    <source>
        <dbReference type="EMBL" id="PLW19428.1"/>
    </source>
</evidence>
<feature type="compositionally biased region" description="Polar residues" evidence="5">
    <location>
        <begin position="1"/>
        <end position="10"/>
    </location>
</feature>
<dbReference type="PANTHER" id="PTHR47804">
    <property type="entry name" value="60S RIBOSOMAL PROTEIN L19"/>
    <property type="match status" value="1"/>
</dbReference>
<feature type="transmembrane region" description="Helical" evidence="6">
    <location>
        <begin position="779"/>
        <end position="796"/>
    </location>
</feature>
<reference evidence="9 10" key="1">
    <citation type="submission" date="2017-11" db="EMBL/GenBank/DDBJ databases">
        <title>De novo assembly and phasing of dikaryotic genomes from two isolates of Puccinia coronata f. sp. avenae, the causal agent of oat crown rust.</title>
        <authorList>
            <person name="Miller M.E."/>
            <person name="Zhang Y."/>
            <person name="Omidvar V."/>
            <person name="Sperschneider J."/>
            <person name="Schwessinger B."/>
            <person name="Raley C."/>
            <person name="Palmer J.M."/>
            <person name="Garnica D."/>
            <person name="Upadhyaya N."/>
            <person name="Rathjen J."/>
            <person name="Taylor J.M."/>
            <person name="Park R.F."/>
            <person name="Dodds P.N."/>
            <person name="Hirsch C.D."/>
            <person name="Kianian S.F."/>
            <person name="Figueroa M."/>
        </authorList>
    </citation>
    <scope>NUCLEOTIDE SEQUENCE [LARGE SCALE GENOMIC DNA]</scope>
    <source>
        <strain evidence="9">12NC29</strain>
    </source>
</reference>
<feature type="compositionally biased region" description="Polar residues" evidence="5">
    <location>
        <begin position="702"/>
        <end position="711"/>
    </location>
</feature>
<dbReference type="InterPro" id="IPR049453">
    <property type="entry name" value="Memb_transporter_dom"/>
</dbReference>
<feature type="transmembrane region" description="Helical" evidence="6">
    <location>
        <begin position="334"/>
        <end position="355"/>
    </location>
</feature>
<feature type="compositionally biased region" description="Basic and acidic residues" evidence="5">
    <location>
        <begin position="1171"/>
        <end position="1185"/>
    </location>
</feature>